<dbReference type="GO" id="GO:0042147">
    <property type="term" value="P:retrograde transport, endosome to Golgi"/>
    <property type="evidence" value="ECO:0007669"/>
    <property type="project" value="TreeGrafter"/>
</dbReference>
<dbReference type="InterPro" id="IPR011989">
    <property type="entry name" value="ARM-like"/>
</dbReference>
<evidence type="ECO:0000313" key="5">
    <source>
        <dbReference type="Proteomes" id="UP000800092"/>
    </source>
</evidence>
<feature type="region of interest" description="Disordered" evidence="2">
    <location>
        <begin position="2004"/>
        <end position="2034"/>
    </location>
</feature>
<feature type="region of interest" description="Disordered" evidence="2">
    <location>
        <begin position="1"/>
        <end position="22"/>
    </location>
</feature>
<evidence type="ECO:0000313" key="4">
    <source>
        <dbReference type="EMBL" id="KAF2233111.1"/>
    </source>
</evidence>
<dbReference type="GO" id="GO:0005829">
    <property type="term" value="C:cytosol"/>
    <property type="evidence" value="ECO:0007669"/>
    <property type="project" value="GOC"/>
</dbReference>
<dbReference type="Gene3D" id="1.25.10.10">
    <property type="entry name" value="Leucine-rich Repeat Variant"/>
    <property type="match status" value="3"/>
</dbReference>
<dbReference type="SUPFAM" id="SSF48371">
    <property type="entry name" value="ARM repeat"/>
    <property type="match status" value="2"/>
</dbReference>
<feature type="compositionally biased region" description="Basic and acidic residues" evidence="2">
    <location>
        <begin position="2011"/>
        <end position="2023"/>
    </location>
</feature>
<dbReference type="InterPro" id="IPR016024">
    <property type="entry name" value="ARM-type_fold"/>
</dbReference>
<dbReference type="GO" id="GO:0030139">
    <property type="term" value="C:endocytic vesicle"/>
    <property type="evidence" value="ECO:0007669"/>
    <property type="project" value="TreeGrafter"/>
</dbReference>
<dbReference type="OrthoDB" id="192608at2759"/>
<dbReference type="GO" id="GO:0008104">
    <property type="term" value="P:intracellular protein localization"/>
    <property type="evidence" value="ECO:0007669"/>
    <property type="project" value="TreeGrafter"/>
</dbReference>
<dbReference type="Pfam" id="PF20210">
    <property type="entry name" value="Laa1_Sip1_HTR5"/>
    <property type="match status" value="1"/>
</dbReference>
<keyword evidence="5" id="KW-1185">Reference proteome</keyword>
<evidence type="ECO:0000256" key="1">
    <source>
        <dbReference type="ARBA" id="ARBA00008304"/>
    </source>
</evidence>
<evidence type="ECO:0000259" key="3">
    <source>
        <dbReference type="Pfam" id="PF25808"/>
    </source>
</evidence>
<dbReference type="Pfam" id="PF25808">
    <property type="entry name" value="TPR_LAA1_C"/>
    <property type="match status" value="1"/>
</dbReference>
<dbReference type="PANTHER" id="PTHR21663:SF0">
    <property type="entry name" value="HEAT REPEAT-CONTAINING PROTEIN 5B"/>
    <property type="match status" value="1"/>
</dbReference>
<dbReference type="PANTHER" id="PTHR21663">
    <property type="entry name" value="HYPOTHETICAL HEAT DOMAIN-CONTAINING"/>
    <property type="match status" value="1"/>
</dbReference>
<dbReference type="GO" id="GO:0016020">
    <property type="term" value="C:membrane"/>
    <property type="evidence" value="ECO:0007669"/>
    <property type="project" value="TreeGrafter"/>
</dbReference>
<proteinExistence type="inferred from homology"/>
<dbReference type="InterPro" id="IPR057981">
    <property type="entry name" value="TPR_LAA1-like_C"/>
</dbReference>
<feature type="region of interest" description="Disordered" evidence="2">
    <location>
        <begin position="265"/>
        <end position="308"/>
    </location>
</feature>
<feature type="compositionally biased region" description="Basic and acidic residues" evidence="2">
    <location>
        <begin position="266"/>
        <end position="278"/>
    </location>
</feature>
<sequence length="2034" mass="220700">MATEEPEVPKPDGATPSTSPELDLKKLHSLPSEQQDLLLLSFTADLAKYVDRLDSDAASASQASVKREVFKIIGLSSPLPTRTIRTNIGRSLGGVLEKGNRKILFESINELVAVVNTGKIDKDIHAKHAATHCLGMVFETAGESAIGLSGLACSSILKLLKSTHTGCRGSTFKALKRVIVGIKNSVDEAIARDIWKQARVAATDKSLFVQAAACVCLESLISETTYFDNSNDYERLQNAIWRAIDSSSVKVRHAAASALATSLAKSHSESPMKDDVPRLKKPKKAAKTQPNGDADDADIERPESPAISKPATQLSFSLSDILRQLSSHYCRPATSHRARASLALCYAKVFHHLGDTVVENGYAEIARHLFNDLLNHPSNTHNRYRLLTTRRYVRIVLEDVIGKEIMSEAGQLKAAKFLVNDILKDYPQALRERPEPSKQALIGCLSALTGLMHDLGSSTNAISDICRDGLLQVLQHPSYTVQIYAANCLQAFVLACPQQMLPSLTVCMNSVNRELGLLSGQRKAPRKCIGFAHGLAAVLSTSSERPLYGSVDVYAQLLSQATTLLKSSGSSDLRISSTQIQVAWILIGGLMRLGPNFVKMHLSQFLLLWKNALPKPLTKDNIAQRGLLELSFLAHVRDCALGSILAFLKFNSRILTADVSKRLAIMLENTVSFLQSLPQKKTQEEVASRLSPALQLYDYDIMVRRRVLQCFTNLLSSTSPSSQESILQTNLLPLAISAFADPENYAPSSLSASIASSAGNFDNLWNVGDNCGFGVSGLVSGFEVEPLSGEQQSSLRTQWLTEPGPETDVSRTLLSPLCGAREHDALLLYISEQSNSREPNPPSTQVVDAGIELFGVSLPLQTPAVQSSVLEQLSSFLSATSLQRDPARKAAITVNIATAFLAALKVAVNDTSFARGDLRSPKVEKKIQDFLRIFITNSDEYVRNIAAQALGRLCKSSGTNFTTSEVKHLIDLVVSDRDPNARSGCALALGCIHSQLGGMAAGYHLKSILGILMSLASDPHPSVHFWALDALSKVADSAGLTFSGFVSSTLGLIAQLYVMESHSNEASSQASSNLEMELSTPAAVARCTDSIINLLGPDLQDMTKNRELILKLVEQYQHEQDSSLVASSLICLEHLAVYAPGHMDFAAYVRNLQDALISRSPTIRNAGIEGLHNIMRRDVRDVLRSADQRLEDDLWAILEANPDHEVVRNIFQNWLHQTGISETEEWVQRCHKIVTRTRARQEKPPTTAGPKQTATVDLQDEEVAGFAAASGNAKDAGDAEPSSGLELLRWQVRAFVMECLSTLVSMIAKDSAMRQESSAELQLQQKIGDVIRIAFSASTAGVVDLRIIGLRIIDQLLKLFGSTPDPDFAEASLLEQYQAQISSALTPAFASDSSPELAAAAVNVCATFIATGIVTDVDRMGRILKLLVAAIESFSEEAETSTIGDLKGLSSNAQVMVRMAVFSAWAELQVASTEQKYLKDVVAPQIGKLTPLWLSSLKEYARLKFQPDPSSISTAMMQPGDLDSIYSALNRETLLRFYQSSWLNLVEAIASLIDEGSDVVFEALDGKADGSMTDGTQRRLSDIDYRNEPVAFFFLLFGVAFEALAARPSDDVVTTKQRNLDILQALKKILRPSVSGHAIYKDVVFSETMDMLDRLVLTEGLDVQAVIVELVRNLSLGHPSARPSNGTSEEENISEDIDQLFELTKIIVLVLAGLIPGLAESNNSRPPAEMSDEAVSLIRLSLDALVDVAEVFPTIIRTDLHACILHIFSKILATGSCQVAVVPQALPIFKRFVGSLALQAQSTTIEQICRTLSTFLTILKNAQKRENEASLACEKNALLASTILLTSTSTIFPASGPFIPALVGKVIECLGNPTTTNVAANCIRSLLSVQPKSAASSAIARRLIPSLLQFVVTSSELEGLDDSRTIVTHTLTASAKFMDSSQIFLFTGLLVPALLSRAKVEGKSGYPETAARLLELASTNQQAFRSLVGSLPEAERGFMEEIIREGGAGSKGREESNRGDGREPTIALKMNFDA</sequence>
<comment type="similarity">
    <text evidence="1">Belongs to the HEATR5 family.</text>
</comment>
<dbReference type="Proteomes" id="UP000800092">
    <property type="component" value="Unassembled WGS sequence"/>
</dbReference>
<dbReference type="GO" id="GO:0006897">
    <property type="term" value="P:endocytosis"/>
    <property type="evidence" value="ECO:0007669"/>
    <property type="project" value="TreeGrafter"/>
</dbReference>
<feature type="domain" description="LAA1-like C-terminal TPR repeats" evidence="3">
    <location>
        <begin position="1859"/>
        <end position="2014"/>
    </location>
</feature>
<dbReference type="InterPro" id="IPR046837">
    <property type="entry name" value="Laa1/Sip1/HEATR5-like_HEAT"/>
</dbReference>
<gene>
    <name evidence="4" type="ORF">EV356DRAFT_533992</name>
</gene>
<organism evidence="4 5">
    <name type="scientific">Viridothelium virens</name>
    <name type="common">Speckled blister lichen</name>
    <name type="synonym">Trypethelium virens</name>
    <dbReference type="NCBI Taxonomy" id="1048519"/>
    <lineage>
        <taxon>Eukaryota</taxon>
        <taxon>Fungi</taxon>
        <taxon>Dikarya</taxon>
        <taxon>Ascomycota</taxon>
        <taxon>Pezizomycotina</taxon>
        <taxon>Dothideomycetes</taxon>
        <taxon>Dothideomycetes incertae sedis</taxon>
        <taxon>Trypetheliales</taxon>
        <taxon>Trypetheliaceae</taxon>
        <taxon>Viridothelium</taxon>
    </lineage>
</organism>
<dbReference type="InterPro" id="IPR040108">
    <property type="entry name" value="Laa1/Sip1/HEATR5"/>
</dbReference>
<accession>A0A6A6H5I4</accession>
<dbReference type="Pfam" id="PF25468">
    <property type="entry name" value="HEAT_HEATR5A"/>
    <property type="match status" value="1"/>
</dbReference>
<name>A0A6A6H5I4_VIRVR</name>
<dbReference type="GO" id="GO:0005794">
    <property type="term" value="C:Golgi apparatus"/>
    <property type="evidence" value="ECO:0007669"/>
    <property type="project" value="TreeGrafter"/>
</dbReference>
<evidence type="ECO:0000256" key="2">
    <source>
        <dbReference type="SAM" id="MobiDB-lite"/>
    </source>
</evidence>
<protein>
    <submittedName>
        <fullName evidence="4">HEAT repeat protein-like protein</fullName>
    </submittedName>
</protein>
<dbReference type="EMBL" id="ML991809">
    <property type="protein sequence ID" value="KAF2233111.1"/>
    <property type="molecule type" value="Genomic_DNA"/>
</dbReference>
<reference evidence="4" key="1">
    <citation type="journal article" date="2020" name="Stud. Mycol.">
        <title>101 Dothideomycetes genomes: a test case for predicting lifestyles and emergence of pathogens.</title>
        <authorList>
            <person name="Haridas S."/>
            <person name="Albert R."/>
            <person name="Binder M."/>
            <person name="Bloem J."/>
            <person name="Labutti K."/>
            <person name="Salamov A."/>
            <person name="Andreopoulos B."/>
            <person name="Baker S."/>
            <person name="Barry K."/>
            <person name="Bills G."/>
            <person name="Bluhm B."/>
            <person name="Cannon C."/>
            <person name="Castanera R."/>
            <person name="Culley D."/>
            <person name="Daum C."/>
            <person name="Ezra D."/>
            <person name="Gonzalez J."/>
            <person name="Henrissat B."/>
            <person name="Kuo A."/>
            <person name="Liang C."/>
            <person name="Lipzen A."/>
            <person name="Lutzoni F."/>
            <person name="Magnuson J."/>
            <person name="Mondo S."/>
            <person name="Nolan M."/>
            <person name="Ohm R."/>
            <person name="Pangilinan J."/>
            <person name="Park H.-J."/>
            <person name="Ramirez L."/>
            <person name="Alfaro M."/>
            <person name="Sun H."/>
            <person name="Tritt A."/>
            <person name="Yoshinaga Y."/>
            <person name="Zwiers L.-H."/>
            <person name="Turgeon B."/>
            <person name="Goodwin S."/>
            <person name="Spatafora J."/>
            <person name="Crous P."/>
            <person name="Grigoriev I."/>
        </authorList>
    </citation>
    <scope>NUCLEOTIDE SEQUENCE</scope>
    <source>
        <strain evidence="4">Tuck. ex Michener</strain>
    </source>
</reference>